<sequence>MSHPATPQVDPSLAEVWHLKDIKFHGKDLRIITQNFNGPCSFIAICNILILRGNIDIQPPSRQNVSYEFLSQLVADYLLSTSPDVDVSAALSIMPKTQKGMDLNPVFTSATSFHPSGLVDGDGGELKLFQQVGISLLHGWLVDPDSHEAPVLDRVKDYDSAVELIAEADHLTNGRLVSDDSIPASPTSPVKEHTDEERRKIRDATVVRHFLDTTQSQLTYHGLFHLASSLPPNVPCALFRSSHLSVLYKHSPSALNQASTVGSSNAVAGGSSSAAANHSSHTHEDSEDSALYTLVTDQVFVNEPSVVWERLEDVDGGSSSFVDSDFARSSPAGGDYAGQTAEEALRVAEEADRAFQGVVDPNDLALAHQLQAEEEQIARQAYMDEVRAHEQQQQQRQDEVQRQLQIEQEEKEAKLKYKKKDKKKGDCIIM</sequence>
<keyword evidence="1" id="KW-0175">Coiled coil</keyword>
<feature type="compositionally biased region" description="Low complexity" evidence="2">
    <location>
        <begin position="262"/>
        <end position="279"/>
    </location>
</feature>
<protein>
    <recommendedName>
        <fullName evidence="3">MINDY deubiquitinase domain-containing protein</fullName>
    </recommendedName>
</protein>
<evidence type="ECO:0000313" key="4">
    <source>
        <dbReference type="EMBL" id="KAF5325346.1"/>
    </source>
</evidence>
<dbReference type="GO" id="GO:0071108">
    <property type="term" value="P:protein K48-linked deubiquitination"/>
    <property type="evidence" value="ECO:0007669"/>
    <property type="project" value="TreeGrafter"/>
</dbReference>
<gene>
    <name evidence="4" type="ORF">D9619_010080</name>
</gene>
<dbReference type="Pfam" id="PF04424">
    <property type="entry name" value="MINDY_DUB"/>
    <property type="match status" value="1"/>
</dbReference>
<reference evidence="4 5" key="1">
    <citation type="journal article" date="2020" name="ISME J.">
        <title>Uncovering the hidden diversity of litter-decomposition mechanisms in mushroom-forming fungi.</title>
        <authorList>
            <person name="Floudas D."/>
            <person name="Bentzer J."/>
            <person name="Ahren D."/>
            <person name="Johansson T."/>
            <person name="Persson P."/>
            <person name="Tunlid A."/>
        </authorList>
    </citation>
    <scope>NUCLEOTIDE SEQUENCE [LARGE SCALE GENOMIC DNA]</scope>
    <source>
        <strain evidence="4 5">CBS 101986</strain>
    </source>
</reference>
<organism evidence="4 5">
    <name type="scientific">Psilocybe cf. subviscida</name>
    <dbReference type="NCBI Taxonomy" id="2480587"/>
    <lineage>
        <taxon>Eukaryota</taxon>
        <taxon>Fungi</taxon>
        <taxon>Dikarya</taxon>
        <taxon>Basidiomycota</taxon>
        <taxon>Agaricomycotina</taxon>
        <taxon>Agaricomycetes</taxon>
        <taxon>Agaricomycetidae</taxon>
        <taxon>Agaricales</taxon>
        <taxon>Agaricineae</taxon>
        <taxon>Strophariaceae</taxon>
        <taxon>Psilocybe</taxon>
    </lineage>
</organism>
<evidence type="ECO:0000259" key="3">
    <source>
        <dbReference type="Pfam" id="PF04424"/>
    </source>
</evidence>
<dbReference type="Proteomes" id="UP000567179">
    <property type="component" value="Unassembled WGS sequence"/>
</dbReference>
<name>A0A8H5F6D1_9AGAR</name>
<dbReference type="GO" id="GO:0016807">
    <property type="term" value="F:cysteine-type carboxypeptidase activity"/>
    <property type="evidence" value="ECO:0007669"/>
    <property type="project" value="TreeGrafter"/>
</dbReference>
<comment type="caution">
    <text evidence="4">The sequence shown here is derived from an EMBL/GenBank/DDBJ whole genome shotgun (WGS) entry which is preliminary data.</text>
</comment>
<feature type="compositionally biased region" description="Basic and acidic residues" evidence="2">
    <location>
        <begin position="190"/>
        <end position="199"/>
    </location>
</feature>
<feature type="region of interest" description="Disordered" evidence="2">
    <location>
        <begin position="262"/>
        <end position="288"/>
    </location>
</feature>
<keyword evidence="5" id="KW-1185">Reference proteome</keyword>
<dbReference type="GO" id="GO:0004843">
    <property type="term" value="F:cysteine-type deubiquitinase activity"/>
    <property type="evidence" value="ECO:0007669"/>
    <property type="project" value="InterPro"/>
</dbReference>
<dbReference type="InterPro" id="IPR007518">
    <property type="entry name" value="MINDY"/>
</dbReference>
<dbReference type="GO" id="GO:1990380">
    <property type="term" value="F:K48-linked deubiquitinase activity"/>
    <property type="evidence" value="ECO:0007669"/>
    <property type="project" value="InterPro"/>
</dbReference>
<dbReference type="OrthoDB" id="10261212at2759"/>
<dbReference type="AlphaFoldDB" id="A0A8H5F6D1"/>
<feature type="coiled-coil region" evidence="1">
    <location>
        <begin position="372"/>
        <end position="410"/>
    </location>
</feature>
<feature type="region of interest" description="Disordered" evidence="2">
    <location>
        <begin position="176"/>
        <end position="199"/>
    </location>
</feature>
<dbReference type="InterPro" id="IPR033979">
    <property type="entry name" value="MINDY_domain"/>
</dbReference>
<dbReference type="GO" id="GO:0005829">
    <property type="term" value="C:cytosol"/>
    <property type="evidence" value="ECO:0007669"/>
    <property type="project" value="TreeGrafter"/>
</dbReference>
<dbReference type="PANTHER" id="PTHR18063:SF6">
    <property type="entry name" value="UBIQUITIN CARBOXYL-TERMINAL HYDROLASE"/>
    <property type="match status" value="1"/>
</dbReference>
<evidence type="ECO:0000256" key="2">
    <source>
        <dbReference type="SAM" id="MobiDB-lite"/>
    </source>
</evidence>
<dbReference type="GO" id="GO:0071944">
    <property type="term" value="C:cell periphery"/>
    <property type="evidence" value="ECO:0007669"/>
    <property type="project" value="TreeGrafter"/>
</dbReference>
<evidence type="ECO:0000313" key="5">
    <source>
        <dbReference type="Proteomes" id="UP000567179"/>
    </source>
</evidence>
<evidence type="ECO:0000256" key="1">
    <source>
        <dbReference type="SAM" id="Coils"/>
    </source>
</evidence>
<proteinExistence type="predicted"/>
<dbReference type="PANTHER" id="PTHR18063">
    <property type="entry name" value="NF-E2 INDUCIBLE PROTEIN"/>
    <property type="match status" value="1"/>
</dbReference>
<feature type="domain" description="MINDY deubiquitinase" evidence="3">
    <location>
        <begin position="16"/>
        <end position="326"/>
    </location>
</feature>
<accession>A0A8H5F6D1</accession>
<dbReference type="EMBL" id="JAACJJ010000015">
    <property type="protein sequence ID" value="KAF5325346.1"/>
    <property type="molecule type" value="Genomic_DNA"/>
</dbReference>